<dbReference type="InParanoid" id="C3Z4B4"/>
<reference evidence="4" key="3">
    <citation type="submission" date="2025-04" db="UniProtKB">
        <authorList>
            <consortium name="RefSeq"/>
        </authorList>
    </citation>
    <scope>IDENTIFICATION</scope>
    <source>
        <strain evidence="4">S238N-H82</strain>
        <tissue evidence="4">Testes</tissue>
    </source>
</reference>
<keyword evidence="1" id="KW-1133">Transmembrane helix</keyword>
<keyword evidence="1" id="KW-0472">Membrane</keyword>
<reference evidence="2" key="1">
    <citation type="journal article" date="2008" name="Nature">
        <title>The amphioxus genome and the evolution of the chordate karyotype.</title>
        <authorList>
            <consortium name="US DOE Joint Genome Institute (JGI-PGF)"/>
            <person name="Putnam N.H."/>
            <person name="Butts T."/>
            <person name="Ferrier D.E.K."/>
            <person name="Furlong R.F."/>
            <person name="Hellsten U."/>
            <person name="Kawashima T."/>
            <person name="Robinson-Rechavi M."/>
            <person name="Shoguchi E."/>
            <person name="Terry A."/>
            <person name="Yu J.-K."/>
            <person name="Benito-Gutierrez E.L."/>
            <person name="Dubchak I."/>
            <person name="Garcia-Fernandez J."/>
            <person name="Gibson-Brown J.J."/>
            <person name="Grigoriev I.V."/>
            <person name="Horton A.C."/>
            <person name="de Jong P.J."/>
            <person name="Jurka J."/>
            <person name="Kapitonov V.V."/>
            <person name="Kohara Y."/>
            <person name="Kuroki Y."/>
            <person name="Lindquist E."/>
            <person name="Lucas S."/>
            <person name="Osoegawa K."/>
            <person name="Pennacchio L.A."/>
            <person name="Salamov A.A."/>
            <person name="Satou Y."/>
            <person name="Sauka-Spengler T."/>
            <person name="Schmutz J."/>
            <person name="Shin-I T."/>
            <person name="Toyoda A."/>
            <person name="Bronner-Fraser M."/>
            <person name="Fujiyama A."/>
            <person name="Holland L.Z."/>
            <person name="Holland P.W.H."/>
            <person name="Satoh N."/>
            <person name="Rokhsar D.S."/>
        </authorList>
    </citation>
    <scope>NUCLEOTIDE SEQUENCE [LARGE SCALE GENOMIC DNA]</scope>
    <source>
        <strain evidence="2">S238N-H82</strain>
        <tissue evidence="2">Testes</tissue>
    </source>
</reference>
<accession>C3Z4B4</accession>
<keyword evidence="1" id="KW-0812">Transmembrane</keyword>
<dbReference type="EMBL" id="GG666578">
    <property type="protein sequence ID" value="EEN52727.1"/>
    <property type="molecule type" value="Genomic_DNA"/>
</dbReference>
<sequence>MSRSVSIPPILKLYVLVFCVILPALCHRMYFSVYYSQYLHMGGENPNSYSGRVNNERRSQAKTFFASKTDGGATKAALQTHTKVKLAIGVLTVNRRLRTRDGSFYNPGYLLQTVAAILQENPPFSTRVLICNVDPDPLSHSDAAFLSRFVPVQSKLQQENKQKTPASSNEHEKLKEDYVFCLNQTLALNSEYILIMEDDALASHGTFDILDHVIRTKLQNKYHGFELMKRDSTKSIIKLFSPQYHQRDFFTTKPERIIINGLELLGFGIVGGTAIIVFHVLLVQKCKRPYVLDRRFFIAAVVCCVLAALAISRPHLLELRRISKHLYLMIEANDCCTQAILYPKGAALELMPYMQTSGRHDPAPLDGVLDDFVRKRGYRQFAVEPNLFSHIGKYSSRHHSKLIFLQHFV</sequence>
<name>C3Z4B4_BRAFL</name>
<dbReference type="PANTHER" id="PTHR31410">
    <property type="entry name" value="TRANSMEMBRANE PROTEIN 246"/>
    <property type="match status" value="1"/>
</dbReference>
<dbReference type="InterPro" id="IPR029675">
    <property type="entry name" value="PGAP4"/>
</dbReference>
<evidence type="ECO:0000313" key="2">
    <source>
        <dbReference type="EMBL" id="EEN52727.1"/>
    </source>
</evidence>
<evidence type="ECO:0000256" key="1">
    <source>
        <dbReference type="SAM" id="Phobius"/>
    </source>
</evidence>
<evidence type="ECO:0000313" key="4">
    <source>
        <dbReference type="RefSeq" id="XP_035692084.1"/>
    </source>
</evidence>
<dbReference type="GO" id="GO:0016757">
    <property type="term" value="F:glycosyltransferase activity"/>
    <property type="evidence" value="ECO:0000318"/>
    <property type="project" value="GO_Central"/>
</dbReference>
<protein>
    <submittedName>
        <fullName evidence="4">Post-GPI attachment to proteins factor 4-like</fullName>
    </submittedName>
</protein>
<dbReference type="GeneID" id="118426669"/>
<feature type="transmembrane region" description="Helical" evidence="1">
    <location>
        <begin position="294"/>
        <end position="311"/>
    </location>
</feature>
<dbReference type="OMA" id="MIEANDC"/>
<gene>
    <name evidence="4" type="primary">LOC118426669</name>
    <name evidence="2" type="ORF">BRAFLDRAFT_78385</name>
</gene>
<dbReference type="Proteomes" id="UP000001554">
    <property type="component" value="Chromosome 11"/>
</dbReference>
<dbReference type="AlphaFoldDB" id="C3Z4B4"/>
<feature type="transmembrane region" description="Helical" evidence="1">
    <location>
        <begin position="257"/>
        <end position="282"/>
    </location>
</feature>
<proteinExistence type="predicted"/>
<dbReference type="RefSeq" id="XP_035692084.1">
    <property type="nucleotide sequence ID" value="XM_035836191.1"/>
</dbReference>
<keyword evidence="3" id="KW-1185">Reference proteome</keyword>
<evidence type="ECO:0000313" key="3">
    <source>
        <dbReference type="Proteomes" id="UP000001554"/>
    </source>
</evidence>
<dbReference type="CDD" id="cd22190">
    <property type="entry name" value="PGAP4"/>
    <property type="match status" value="1"/>
</dbReference>
<dbReference type="OrthoDB" id="2016523at2759"/>
<dbReference type="GO" id="GO:0006506">
    <property type="term" value="P:GPI anchor biosynthetic process"/>
    <property type="evidence" value="ECO:0000318"/>
    <property type="project" value="GO_Central"/>
</dbReference>
<dbReference type="GO" id="GO:0000139">
    <property type="term" value="C:Golgi membrane"/>
    <property type="evidence" value="ECO:0000318"/>
    <property type="project" value="GO_Central"/>
</dbReference>
<reference evidence="3" key="2">
    <citation type="journal article" date="2020" name="Nat. Ecol. Evol.">
        <title>Deeply conserved synteny resolves early events in vertebrate evolution.</title>
        <authorList>
            <person name="Simakov O."/>
            <person name="Marletaz F."/>
            <person name="Yue J.X."/>
            <person name="O'Connell B."/>
            <person name="Jenkins J."/>
            <person name="Brandt A."/>
            <person name="Calef R."/>
            <person name="Tung C.H."/>
            <person name="Huang T.K."/>
            <person name="Schmutz J."/>
            <person name="Satoh N."/>
            <person name="Yu J.K."/>
            <person name="Putnam N.H."/>
            <person name="Green R.E."/>
            <person name="Rokhsar D.S."/>
        </authorList>
    </citation>
    <scope>NUCLEOTIDE SEQUENCE [LARGE SCALE GENOMIC DNA]</scope>
    <source>
        <strain evidence="3">S238N-H82</strain>
    </source>
</reference>
<dbReference type="PANTHER" id="PTHR31410:SF1">
    <property type="entry name" value="POST-GPI ATTACHMENT TO PROTEINS FACTOR 4"/>
    <property type="match status" value="1"/>
</dbReference>
<feature type="transmembrane region" description="Helical" evidence="1">
    <location>
        <begin position="12"/>
        <end position="31"/>
    </location>
</feature>
<organism>
    <name type="scientific">Branchiostoma floridae</name>
    <name type="common">Florida lancelet</name>
    <name type="synonym">Amphioxus</name>
    <dbReference type="NCBI Taxonomy" id="7739"/>
    <lineage>
        <taxon>Eukaryota</taxon>
        <taxon>Metazoa</taxon>
        <taxon>Chordata</taxon>
        <taxon>Cephalochordata</taxon>
        <taxon>Leptocardii</taxon>
        <taxon>Amphioxiformes</taxon>
        <taxon>Branchiostomatidae</taxon>
        <taxon>Branchiostoma</taxon>
    </lineage>
</organism>
<dbReference type="KEGG" id="bfo:118426669"/>